<dbReference type="InterPro" id="IPR013325">
    <property type="entry name" value="RNA_pol_sigma_r2"/>
</dbReference>
<evidence type="ECO:0000256" key="1">
    <source>
        <dbReference type="ARBA" id="ARBA00010641"/>
    </source>
</evidence>
<comment type="similarity">
    <text evidence="1">Belongs to the sigma-70 factor family. ECF subfamily.</text>
</comment>
<dbReference type="InterPro" id="IPR013324">
    <property type="entry name" value="RNA_pol_sigma_r3/r4-like"/>
</dbReference>
<dbReference type="InterPro" id="IPR036388">
    <property type="entry name" value="WH-like_DNA-bd_sf"/>
</dbReference>
<dbReference type="Proteomes" id="UP001310387">
    <property type="component" value="Unassembled WGS sequence"/>
</dbReference>
<feature type="domain" description="RNA polymerase sigma factor 70 region 4 type 2" evidence="7">
    <location>
        <begin position="119"/>
        <end position="171"/>
    </location>
</feature>
<feature type="domain" description="RNA polymerase sigma-70 region 2" evidence="6">
    <location>
        <begin position="26"/>
        <end position="89"/>
    </location>
</feature>
<dbReference type="InterPro" id="IPR013249">
    <property type="entry name" value="RNA_pol_sigma70_r4_t2"/>
</dbReference>
<dbReference type="SUPFAM" id="SSF88659">
    <property type="entry name" value="Sigma3 and sigma4 domains of RNA polymerase sigma factors"/>
    <property type="match status" value="1"/>
</dbReference>
<dbReference type="PANTHER" id="PTHR43133:SF25">
    <property type="entry name" value="RNA POLYMERASE SIGMA FACTOR RFAY-RELATED"/>
    <property type="match status" value="1"/>
</dbReference>
<dbReference type="InterPro" id="IPR014284">
    <property type="entry name" value="RNA_pol_sigma-70_dom"/>
</dbReference>
<protein>
    <submittedName>
        <fullName evidence="8">Sigma-70 family RNA polymerase sigma factor</fullName>
    </submittedName>
</protein>
<dbReference type="Gene3D" id="1.10.10.10">
    <property type="entry name" value="Winged helix-like DNA-binding domain superfamily/Winged helix DNA-binding domain"/>
    <property type="match status" value="1"/>
</dbReference>
<keyword evidence="9" id="KW-1185">Reference proteome</keyword>
<name>A0ABU7Z5S2_9MICO</name>
<dbReference type="InterPro" id="IPR039425">
    <property type="entry name" value="RNA_pol_sigma-70-like"/>
</dbReference>
<evidence type="ECO:0000313" key="9">
    <source>
        <dbReference type="Proteomes" id="UP001310387"/>
    </source>
</evidence>
<keyword evidence="4" id="KW-0804">Transcription</keyword>
<dbReference type="Pfam" id="PF04542">
    <property type="entry name" value="Sigma70_r2"/>
    <property type="match status" value="1"/>
</dbReference>
<dbReference type="NCBIfam" id="TIGR02937">
    <property type="entry name" value="sigma70-ECF"/>
    <property type="match status" value="1"/>
</dbReference>
<gene>
    <name evidence="8" type="ORF">V5O49_06460</name>
</gene>
<feature type="region of interest" description="Disordered" evidence="5">
    <location>
        <begin position="175"/>
        <end position="197"/>
    </location>
</feature>
<dbReference type="Gene3D" id="1.10.1740.10">
    <property type="match status" value="1"/>
</dbReference>
<reference evidence="8" key="2">
    <citation type="submission" date="2024-02" db="EMBL/GenBank/DDBJ databases">
        <authorList>
            <person name="Prathaban M."/>
            <person name="Mythili R."/>
            <person name="Sharmila Devi N."/>
            <person name="Sobanaa M."/>
            <person name="Prathiviraj R."/>
            <person name="Selvin J."/>
        </authorList>
    </citation>
    <scope>NUCLEOTIDE SEQUENCE</scope>
    <source>
        <strain evidence="8">MP1014</strain>
    </source>
</reference>
<proteinExistence type="inferred from homology"/>
<evidence type="ECO:0000259" key="6">
    <source>
        <dbReference type="Pfam" id="PF04542"/>
    </source>
</evidence>
<evidence type="ECO:0000313" key="8">
    <source>
        <dbReference type="EMBL" id="MEG3614762.1"/>
    </source>
</evidence>
<dbReference type="SUPFAM" id="SSF88946">
    <property type="entry name" value="Sigma2 domain of RNA polymerase sigma factors"/>
    <property type="match status" value="1"/>
</dbReference>
<sequence>MNASSDDDAAPVPPDDAAAARLAALWDDHAVRVHAYALRHTDPDTAQDLLSETFLVAWRRLEDVPDDALPWLLVVARNLRHNTLRAQVRRRELDTELTRLEAAAPAVESAPEALATERDALLRGLAALTEREREALLLVAWDGLSPAQAADVADCTTATLHVRLHRARRRLAAVVDDPGTASTARPTSDAPSSRRSA</sequence>
<dbReference type="PANTHER" id="PTHR43133">
    <property type="entry name" value="RNA POLYMERASE ECF-TYPE SIGMA FACTO"/>
    <property type="match status" value="1"/>
</dbReference>
<dbReference type="Pfam" id="PF08281">
    <property type="entry name" value="Sigma70_r4_2"/>
    <property type="match status" value="1"/>
</dbReference>
<dbReference type="InterPro" id="IPR007627">
    <property type="entry name" value="RNA_pol_sigma70_r2"/>
</dbReference>
<evidence type="ECO:0000259" key="7">
    <source>
        <dbReference type="Pfam" id="PF08281"/>
    </source>
</evidence>
<feature type="compositionally biased region" description="Polar residues" evidence="5">
    <location>
        <begin position="180"/>
        <end position="197"/>
    </location>
</feature>
<dbReference type="RefSeq" id="WP_332901517.1">
    <property type="nucleotide sequence ID" value="NZ_JBAGLP010000116.1"/>
</dbReference>
<accession>A0ABU7Z5S2</accession>
<evidence type="ECO:0000256" key="2">
    <source>
        <dbReference type="ARBA" id="ARBA00023015"/>
    </source>
</evidence>
<reference evidence="8" key="1">
    <citation type="journal article" date="2024" name="Antonie Van Leeuwenhoek">
        <title>Isoptericola haloaureus sp. nov., a dimorphic actinobacterium isolated from mangrove sediments of southeast India, implicating biosaline agricultural significance through nitrogen fixation and salt tolerance genes.</title>
        <authorList>
            <person name="Prathaban M."/>
            <person name="Prathiviraj R."/>
            <person name="Ravichandran M."/>
            <person name="Natarajan S.D."/>
            <person name="Sobanaa M."/>
            <person name="Hari Krishna Kumar S."/>
            <person name="Chandrasekar V."/>
            <person name="Selvin J."/>
        </authorList>
    </citation>
    <scope>NUCLEOTIDE SEQUENCE</scope>
    <source>
        <strain evidence="8">MP1014</strain>
    </source>
</reference>
<organism evidence="8 9">
    <name type="scientific">Isoptericola haloaureus</name>
    <dbReference type="NCBI Taxonomy" id="1542902"/>
    <lineage>
        <taxon>Bacteria</taxon>
        <taxon>Bacillati</taxon>
        <taxon>Actinomycetota</taxon>
        <taxon>Actinomycetes</taxon>
        <taxon>Micrococcales</taxon>
        <taxon>Promicromonosporaceae</taxon>
        <taxon>Isoptericola</taxon>
    </lineage>
</organism>
<evidence type="ECO:0000256" key="4">
    <source>
        <dbReference type="ARBA" id="ARBA00023163"/>
    </source>
</evidence>
<evidence type="ECO:0000256" key="3">
    <source>
        <dbReference type="ARBA" id="ARBA00023082"/>
    </source>
</evidence>
<keyword evidence="2" id="KW-0805">Transcription regulation</keyword>
<keyword evidence="3" id="KW-0731">Sigma factor</keyword>
<evidence type="ECO:0000256" key="5">
    <source>
        <dbReference type="SAM" id="MobiDB-lite"/>
    </source>
</evidence>
<comment type="caution">
    <text evidence="8">The sequence shown here is derived from an EMBL/GenBank/DDBJ whole genome shotgun (WGS) entry which is preliminary data.</text>
</comment>
<dbReference type="EMBL" id="JBAGLP010000116">
    <property type="protein sequence ID" value="MEG3614762.1"/>
    <property type="molecule type" value="Genomic_DNA"/>
</dbReference>